<organism evidence="2">
    <name type="scientific">Thermococcus litoralis</name>
    <dbReference type="NCBI Taxonomy" id="2265"/>
    <lineage>
        <taxon>Archaea</taxon>
        <taxon>Methanobacteriati</taxon>
        <taxon>Methanobacteriota</taxon>
        <taxon>Thermococci</taxon>
        <taxon>Thermococcales</taxon>
        <taxon>Thermococcaceae</taxon>
        <taxon>Thermococcus</taxon>
    </lineage>
</organism>
<feature type="domain" description="NYN" evidence="1">
    <location>
        <begin position="32"/>
        <end position="163"/>
    </location>
</feature>
<dbReference type="GO" id="GO:0004540">
    <property type="term" value="F:RNA nuclease activity"/>
    <property type="evidence" value="ECO:0007669"/>
    <property type="project" value="InterPro"/>
</dbReference>
<dbReference type="Pfam" id="PF01936">
    <property type="entry name" value="NYN"/>
    <property type="match status" value="1"/>
</dbReference>
<sequence length="174" mass="19338">MRAAFFKILRREEREPKEKEKREKVEVPSKSIGLIIDGPNILRKEFGIKLENIKEALEKIGKIRVAKVVLNQYAPQGLIEAVVNQGFEPIIVAGDTDVRIAIEAMELIYNSDIEVIALATRDADFLPIISEGKRKGKETVVIGVEPGFSIALQNAADYVIKMEGKGGQSEGYEE</sequence>
<evidence type="ECO:0000313" key="2">
    <source>
        <dbReference type="EMBL" id="HHI00950.1"/>
    </source>
</evidence>
<dbReference type="AlphaFoldDB" id="A0A7C5P9H1"/>
<dbReference type="CDD" id="cd18726">
    <property type="entry name" value="PIN_LabA-like"/>
    <property type="match status" value="1"/>
</dbReference>
<dbReference type="Gene3D" id="3.40.50.1010">
    <property type="entry name" value="5'-nuclease"/>
    <property type="match status" value="1"/>
</dbReference>
<dbReference type="InterPro" id="IPR021139">
    <property type="entry name" value="NYN"/>
</dbReference>
<comment type="caution">
    <text evidence="2">The sequence shown here is derived from an EMBL/GenBank/DDBJ whole genome shotgun (WGS) entry which is preliminary data.</text>
</comment>
<dbReference type="InterPro" id="IPR002790">
    <property type="entry name" value="CHP00288"/>
</dbReference>
<name>A0A7C5P9H1_THELI</name>
<dbReference type="EMBL" id="DRTU01000236">
    <property type="protein sequence ID" value="HHI00950.1"/>
    <property type="molecule type" value="Genomic_DNA"/>
</dbReference>
<dbReference type="PANTHER" id="PTHR35811">
    <property type="entry name" value="SLR1870 PROTEIN"/>
    <property type="match status" value="1"/>
</dbReference>
<dbReference type="PANTHER" id="PTHR35811:SF1">
    <property type="entry name" value="HTH OST-TYPE DOMAIN-CONTAINING PROTEIN"/>
    <property type="match status" value="1"/>
</dbReference>
<proteinExistence type="predicted"/>
<evidence type="ECO:0000259" key="1">
    <source>
        <dbReference type="Pfam" id="PF01936"/>
    </source>
</evidence>
<gene>
    <name evidence="2" type="ORF">ENL40_05725</name>
</gene>
<protein>
    <submittedName>
        <fullName evidence="2">TIGR00288 family NYN domain-containing protein</fullName>
    </submittedName>
</protein>
<dbReference type="NCBIfam" id="TIGR00288">
    <property type="entry name" value="TIGR00288 family NYN domain-containing protein"/>
    <property type="match status" value="1"/>
</dbReference>
<accession>A0A7C5P9H1</accession>
<reference evidence="2" key="1">
    <citation type="journal article" date="2020" name="mSystems">
        <title>Genome- and Community-Level Interaction Insights into Carbon Utilization and Element Cycling Functions of Hydrothermarchaeota in Hydrothermal Sediment.</title>
        <authorList>
            <person name="Zhou Z."/>
            <person name="Liu Y."/>
            <person name="Xu W."/>
            <person name="Pan J."/>
            <person name="Luo Z.H."/>
            <person name="Li M."/>
        </authorList>
    </citation>
    <scope>NUCLEOTIDE SEQUENCE [LARGE SCALE GENOMIC DNA]</scope>
    <source>
        <strain evidence="2">HyVt-93</strain>
    </source>
</reference>
<dbReference type="Proteomes" id="UP000886217">
    <property type="component" value="Unassembled WGS sequence"/>
</dbReference>